<keyword evidence="4 6" id="KW-0371">Homeobox</keyword>
<keyword evidence="3 6" id="KW-0238">DNA-binding</keyword>
<dbReference type="PANTHER" id="PTHR24340">
    <property type="entry name" value="HOMEOBOX PROTEIN NKX"/>
    <property type="match status" value="1"/>
</dbReference>
<dbReference type="SMART" id="SM00389">
    <property type="entry name" value="HOX"/>
    <property type="match status" value="1"/>
</dbReference>
<keyword evidence="5 6" id="KW-0539">Nucleus</keyword>
<evidence type="ECO:0000256" key="3">
    <source>
        <dbReference type="ARBA" id="ARBA00023125"/>
    </source>
</evidence>
<dbReference type="PROSITE" id="PS00027">
    <property type="entry name" value="HOMEOBOX_1"/>
    <property type="match status" value="1"/>
</dbReference>
<evidence type="ECO:0000256" key="1">
    <source>
        <dbReference type="ARBA" id="ARBA00004123"/>
    </source>
</evidence>
<protein>
    <submittedName>
        <fullName evidence="10">Homeobox domain-containing protein</fullName>
    </submittedName>
</protein>
<evidence type="ECO:0000256" key="7">
    <source>
        <dbReference type="RuleBase" id="RU000682"/>
    </source>
</evidence>
<keyword evidence="2" id="KW-0217">Developmental protein</keyword>
<feature type="domain" description="Homeobox" evidence="8">
    <location>
        <begin position="93"/>
        <end position="153"/>
    </location>
</feature>
<dbReference type="PRINTS" id="PR00024">
    <property type="entry name" value="HOMEOBOX"/>
</dbReference>
<evidence type="ECO:0000256" key="4">
    <source>
        <dbReference type="ARBA" id="ARBA00023155"/>
    </source>
</evidence>
<proteinExistence type="predicted"/>
<dbReference type="Gene3D" id="1.10.10.60">
    <property type="entry name" value="Homeodomain-like"/>
    <property type="match status" value="1"/>
</dbReference>
<dbReference type="STRING" id="451379.A0A0N5AQN0"/>
<dbReference type="InterPro" id="IPR009057">
    <property type="entry name" value="Homeodomain-like_sf"/>
</dbReference>
<dbReference type="InterPro" id="IPR050394">
    <property type="entry name" value="Homeobox_NK-like"/>
</dbReference>
<dbReference type="InterPro" id="IPR001356">
    <property type="entry name" value="HD"/>
</dbReference>
<accession>A0A0N5AQN0</accession>
<name>A0A0N5AQN0_9BILA</name>
<organism evidence="9 10">
    <name type="scientific">Syphacia muris</name>
    <dbReference type="NCBI Taxonomy" id="451379"/>
    <lineage>
        <taxon>Eukaryota</taxon>
        <taxon>Metazoa</taxon>
        <taxon>Ecdysozoa</taxon>
        <taxon>Nematoda</taxon>
        <taxon>Chromadorea</taxon>
        <taxon>Rhabditida</taxon>
        <taxon>Spirurina</taxon>
        <taxon>Oxyuridomorpha</taxon>
        <taxon>Oxyuroidea</taxon>
        <taxon>Oxyuridae</taxon>
        <taxon>Syphacia</taxon>
    </lineage>
</organism>
<comment type="subcellular location">
    <subcellularLocation>
        <location evidence="1 6 7">Nucleus</location>
    </subcellularLocation>
</comment>
<dbReference type="SUPFAM" id="SSF46689">
    <property type="entry name" value="Homeodomain-like"/>
    <property type="match status" value="1"/>
</dbReference>
<dbReference type="InterPro" id="IPR000047">
    <property type="entry name" value="HTH_motif"/>
</dbReference>
<dbReference type="GO" id="GO:0000981">
    <property type="term" value="F:DNA-binding transcription factor activity, RNA polymerase II-specific"/>
    <property type="evidence" value="ECO:0007669"/>
    <property type="project" value="InterPro"/>
</dbReference>
<dbReference type="PROSITE" id="PS50071">
    <property type="entry name" value="HOMEOBOX_2"/>
    <property type="match status" value="1"/>
</dbReference>
<reference evidence="10" key="1">
    <citation type="submission" date="2017-02" db="UniProtKB">
        <authorList>
            <consortium name="WormBaseParasite"/>
        </authorList>
    </citation>
    <scope>IDENTIFICATION</scope>
</reference>
<dbReference type="GO" id="GO:0005634">
    <property type="term" value="C:nucleus"/>
    <property type="evidence" value="ECO:0007669"/>
    <property type="project" value="UniProtKB-SubCell"/>
</dbReference>
<keyword evidence="9" id="KW-1185">Reference proteome</keyword>
<evidence type="ECO:0000313" key="10">
    <source>
        <dbReference type="WBParaSite" id="SMUV_0000700101-mRNA-1"/>
    </source>
</evidence>
<dbReference type="AlphaFoldDB" id="A0A0N5AQN0"/>
<evidence type="ECO:0000256" key="2">
    <source>
        <dbReference type="ARBA" id="ARBA00022473"/>
    </source>
</evidence>
<dbReference type="WBParaSite" id="SMUV_0000700101-mRNA-1">
    <property type="protein sequence ID" value="SMUV_0000700101-mRNA-1"/>
    <property type="gene ID" value="SMUV_0000700101"/>
</dbReference>
<evidence type="ECO:0000313" key="9">
    <source>
        <dbReference type="Proteomes" id="UP000046393"/>
    </source>
</evidence>
<dbReference type="GO" id="GO:0030154">
    <property type="term" value="P:cell differentiation"/>
    <property type="evidence" value="ECO:0007669"/>
    <property type="project" value="TreeGrafter"/>
</dbReference>
<dbReference type="PANTHER" id="PTHR24340:SF41">
    <property type="entry name" value="MUSCLE-SPECIFIC HOMEOBOX PROTEIN TINMAN-RELATED"/>
    <property type="match status" value="1"/>
</dbReference>
<dbReference type="Proteomes" id="UP000046393">
    <property type="component" value="Unplaced"/>
</dbReference>
<dbReference type="GO" id="GO:0000978">
    <property type="term" value="F:RNA polymerase II cis-regulatory region sequence-specific DNA binding"/>
    <property type="evidence" value="ECO:0007669"/>
    <property type="project" value="TreeGrafter"/>
</dbReference>
<evidence type="ECO:0000259" key="8">
    <source>
        <dbReference type="PROSITE" id="PS50071"/>
    </source>
</evidence>
<dbReference type="CDD" id="cd00086">
    <property type="entry name" value="homeodomain"/>
    <property type="match status" value="1"/>
</dbReference>
<sequence>MNANADHTLTTAAAMLSAANLQRSNNRPHDNTTANCNPETAPFNFLHAAAYSVFPTVSFPAIENFNSSCKKTAETVEKDEHESSPQVHLRSQQNRRKPRVLFTHGQVMELEERFKRQRYVNAAERDRLAEALGLTPTQIKIWFQNRRYKCKRIDQDRTLQLSTHLAFQNQIFNAGVFGFSGFR</sequence>
<dbReference type="InterPro" id="IPR017970">
    <property type="entry name" value="Homeobox_CS"/>
</dbReference>
<evidence type="ECO:0000256" key="5">
    <source>
        <dbReference type="ARBA" id="ARBA00023242"/>
    </source>
</evidence>
<dbReference type="InterPro" id="IPR020479">
    <property type="entry name" value="HD_metazoa"/>
</dbReference>
<evidence type="ECO:0000256" key="6">
    <source>
        <dbReference type="PROSITE-ProRule" id="PRU00108"/>
    </source>
</evidence>
<dbReference type="PRINTS" id="PR00031">
    <property type="entry name" value="HTHREPRESSR"/>
</dbReference>
<dbReference type="Pfam" id="PF00046">
    <property type="entry name" value="Homeodomain"/>
    <property type="match status" value="1"/>
</dbReference>
<feature type="DNA-binding region" description="Homeobox" evidence="6">
    <location>
        <begin position="95"/>
        <end position="154"/>
    </location>
</feature>